<organism evidence="1">
    <name type="scientific">Rhizophora mucronata</name>
    <name type="common">Asiatic mangrove</name>
    <dbReference type="NCBI Taxonomy" id="61149"/>
    <lineage>
        <taxon>Eukaryota</taxon>
        <taxon>Viridiplantae</taxon>
        <taxon>Streptophyta</taxon>
        <taxon>Embryophyta</taxon>
        <taxon>Tracheophyta</taxon>
        <taxon>Spermatophyta</taxon>
        <taxon>Magnoliopsida</taxon>
        <taxon>eudicotyledons</taxon>
        <taxon>Gunneridae</taxon>
        <taxon>Pentapetalae</taxon>
        <taxon>rosids</taxon>
        <taxon>fabids</taxon>
        <taxon>Malpighiales</taxon>
        <taxon>Rhizophoraceae</taxon>
        <taxon>Rhizophora</taxon>
    </lineage>
</organism>
<reference evidence="1" key="1">
    <citation type="submission" date="2018-02" db="EMBL/GenBank/DDBJ databases">
        <title>Rhizophora mucronata_Transcriptome.</title>
        <authorList>
            <person name="Meera S.P."/>
            <person name="Sreeshan A."/>
            <person name="Augustine A."/>
        </authorList>
    </citation>
    <scope>NUCLEOTIDE SEQUENCE</scope>
    <source>
        <tissue evidence="1">Leaf</tissue>
    </source>
</reference>
<name>A0A2P2KAA3_RHIMU</name>
<accession>A0A2P2KAA3</accession>
<evidence type="ECO:0000313" key="1">
    <source>
        <dbReference type="EMBL" id="MBX02649.1"/>
    </source>
</evidence>
<dbReference type="AlphaFoldDB" id="A0A2P2KAA3"/>
<dbReference type="EMBL" id="GGEC01022165">
    <property type="protein sequence ID" value="MBX02649.1"/>
    <property type="molecule type" value="Transcribed_RNA"/>
</dbReference>
<sequence>MYIKLRWRSLEACDLTSKSNGQVCFCISLHVMFLFPHKSRSGSCKRD</sequence>
<protein>
    <submittedName>
        <fullName evidence="1">Uncharacterized protein</fullName>
    </submittedName>
</protein>
<proteinExistence type="predicted"/>